<comment type="subunit">
    <text evidence="2">Homohexamer.</text>
</comment>
<gene>
    <name evidence="7" type="ORF">TH63_06815</name>
</gene>
<dbReference type="PATRIC" id="fig|1379910.4.peg.1488"/>
<reference evidence="7 8" key="1">
    <citation type="submission" date="2015-01" db="EMBL/GenBank/DDBJ databases">
        <title>Rufibacter sp./DG31D/ whole genome sequencing.</title>
        <authorList>
            <person name="Kim M.K."/>
            <person name="Srinivasan S."/>
            <person name="Lee J.-J."/>
        </authorList>
    </citation>
    <scope>NUCLEOTIDE SEQUENCE [LARGE SCALE GENOMIC DNA]</scope>
    <source>
        <strain evidence="7 8">DG31D</strain>
    </source>
</reference>
<dbReference type="Pfam" id="PF01784">
    <property type="entry name" value="DUF34_NIF3"/>
    <property type="match status" value="1"/>
</dbReference>
<comment type="similarity">
    <text evidence="1 5">Belongs to the GTP cyclohydrolase I type 2/NIF3 family.</text>
</comment>
<evidence type="ECO:0000256" key="3">
    <source>
        <dbReference type="ARBA" id="ARBA00022112"/>
    </source>
</evidence>
<dbReference type="GO" id="GO:0005737">
    <property type="term" value="C:cytoplasm"/>
    <property type="evidence" value="ECO:0007669"/>
    <property type="project" value="TreeGrafter"/>
</dbReference>
<protein>
    <recommendedName>
        <fullName evidence="3 5">GTP cyclohydrolase 1 type 2 homolog</fullName>
    </recommendedName>
</protein>
<evidence type="ECO:0000313" key="7">
    <source>
        <dbReference type="EMBL" id="AKQ45414.1"/>
    </source>
</evidence>
<dbReference type="GO" id="GO:0046872">
    <property type="term" value="F:metal ion binding"/>
    <property type="evidence" value="ECO:0007669"/>
    <property type="project" value="UniProtKB-UniRule"/>
</dbReference>
<evidence type="ECO:0000256" key="4">
    <source>
        <dbReference type="ARBA" id="ARBA00022723"/>
    </source>
</evidence>
<dbReference type="InterPro" id="IPR002678">
    <property type="entry name" value="DUF34/NIF3"/>
</dbReference>
<dbReference type="Proteomes" id="UP000036458">
    <property type="component" value="Chromosome"/>
</dbReference>
<evidence type="ECO:0000256" key="5">
    <source>
        <dbReference type="PIRNR" id="PIRNR037489"/>
    </source>
</evidence>
<feature type="binding site" evidence="6">
    <location>
        <position position="65"/>
    </location>
    <ligand>
        <name>a divalent metal cation</name>
        <dbReference type="ChEBI" id="CHEBI:60240"/>
        <label>1</label>
    </ligand>
</feature>
<evidence type="ECO:0000313" key="8">
    <source>
        <dbReference type="Proteomes" id="UP000036458"/>
    </source>
</evidence>
<evidence type="ECO:0000256" key="6">
    <source>
        <dbReference type="PIRSR" id="PIRSR602678-1"/>
    </source>
</evidence>
<proteinExistence type="inferred from homology"/>
<dbReference type="KEGG" id="ruf:TH63_06815"/>
<dbReference type="RefSeq" id="WP_048920290.1">
    <property type="nucleotide sequence ID" value="NZ_CP010777.1"/>
</dbReference>
<dbReference type="NCBIfam" id="TIGR00486">
    <property type="entry name" value="YbgI_SA1388"/>
    <property type="match status" value="1"/>
</dbReference>
<dbReference type="EMBL" id="CP010777">
    <property type="protein sequence ID" value="AKQ45414.1"/>
    <property type="molecule type" value="Genomic_DNA"/>
</dbReference>
<dbReference type="Gene3D" id="3.30.70.120">
    <property type="match status" value="1"/>
</dbReference>
<dbReference type="STRING" id="1379910.TH63_06815"/>
<organism evidence="7 8">
    <name type="scientific">Rufibacter radiotolerans</name>
    <dbReference type="NCBI Taxonomy" id="1379910"/>
    <lineage>
        <taxon>Bacteria</taxon>
        <taxon>Pseudomonadati</taxon>
        <taxon>Bacteroidota</taxon>
        <taxon>Cytophagia</taxon>
        <taxon>Cytophagales</taxon>
        <taxon>Hymenobacteraceae</taxon>
        <taxon>Rufibacter</taxon>
    </lineage>
</organism>
<evidence type="ECO:0000256" key="2">
    <source>
        <dbReference type="ARBA" id="ARBA00011643"/>
    </source>
</evidence>
<dbReference type="AlphaFoldDB" id="A0A0H4VNV0"/>
<dbReference type="PANTHER" id="PTHR13799">
    <property type="entry name" value="NGG1 INTERACTING FACTOR 3"/>
    <property type="match status" value="1"/>
</dbReference>
<keyword evidence="4 5" id="KW-0479">Metal-binding</keyword>
<name>A0A0H4VNV0_9BACT</name>
<feature type="binding site" evidence="6">
    <location>
        <position position="328"/>
    </location>
    <ligand>
        <name>a divalent metal cation</name>
        <dbReference type="ChEBI" id="CHEBI:60240"/>
        <label>1</label>
    </ligand>
</feature>
<dbReference type="FunFam" id="3.40.1390.30:FF:000001">
    <property type="entry name" value="GTP cyclohydrolase 1 type 2"/>
    <property type="match status" value="1"/>
</dbReference>
<keyword evidence="8" id="KW-1185">Reference proteome</keyword>
<dbReference type="OrthoDB" id="9792792at2"/>
<dbReference type="Gene3D" id="3.40.1390.30">
    <property type="entry name" value="NIF3 (NGG1p interacting factor 3)-like"/>
    <property type="match status" value="1"/>
</dbReference>
<feature type="binding site" evidence="6">
    <location>
        <position position="104"/>
    </location>
    <ligand>
        <name>a divalent metal cation</name>
        <dbReference type="ChEBI" id="CHEBI:60240"/>
        <label>1</label>
    </ligand>
</feature>
<dbReference type="InterPro" id="IPR036069">
    <property type="entry name" value="DUF34/NIF3_sf"/>
</dbReference>
<accession>A0A0H4VNV0</accession>
<dbReference type="PANTHER" id="PTHR13799:SF14">
    <property type="entry name" value="GTP CYCLOHYDROLASE 1 TYPE 2 HOMOLOG"/>
    <property type="match status" value="1"/>
</dbReference>
<sequence>MTKIKEVVQELERYAPPAYQESYDNALLQVGDPEATVTRVLVTLDCTLEVVLEAVDRGCNLIVAHHPVIFKPLKSLTGKTPVERILLKALEHKIAIFACHTNLDHVHNGVNAKLCEKLGIINTKVLAPKTGTLAKLETYVPLEDTEKVLAALHKAGAGQIGDYSDCSFRITGTGRFTPNLQANPHIGEPGKTEETIENRIEVVFPAYKQTQIMRALLQAHPYEEVAHYLVALQNENQEVGAGMVGDLEEPLYTDAFLYHLKERLKINTFRHTAWPQKPIKRVAVCGGAGSFLIRQAKAAGADVFLTADLKYHEFFEANAQMALVDVGHYESEVYTKELFYDILTKSFANFAVDLSYTNTNPVRHS</sequence>
<dbReference type="SUPFAM" id="SSF102705">
    <property type="entry name" value="NIF3 (NGG1p interacting factor 3)-like"/>
    <property type="match status" value="1"/>
</dbReference>
<evidence type="ECO:0000256" key="1">
    <source>
        <dbReference type="ARBA" id="ARBA00006964"/>
    </source>
</evidence>
<dbReference type="InterPro" id="IPR015867">
    <property type="entry name" value="N-reg_PII/ATP_PRibTrfase_C"/>
</dbReference>
<feature type="binding site" evidence="6">
    <location>
        <position position="332"/>
    </location>
    <ligand>
        <name>a divalent metal cation</name>
        <dbReference type="ChEBI" id="CHEBI:60240"/>
        <label>1</label>
    </ligand>
</feature>
<dbReference type="PIRSF" id="PIRSF037489">
    <property type="entry name" value="UCP037489_NIF3_YqfO"/>
    <property type="match status" value="1"/>
</dbReference>
<feature type="binding site" evidence="6">
    <location>
        <position position="66"/>
    </location>
    <ligand>
        <name>a divalent metal cation</name>
        <dbReference type="ChEBI" id="CHEBI:60240"/>
        <label>1</label>
    </ligand>
</feature>
<dbReference type="InterPro" id="IPR017221">
    <property type="entry name" value="DUF34/NIF3_bac"/>
</dbReference>